<dbReference type="OrthoDB" id="9990676at2759"/>
<evidence type="ECO:0000313" key="1">
    <source>
        <dbReference type="EMBL" id="GBP59803.1"/>
    </source>
</evidence>
<reference evidence="1 2" key="1">
    <citation type="journal article" date="2019" name="Commun. Biol.">
        <title>The bagworm genome reveals a unique fibroin gene that provides high tensile strength.</title>
        <authorList>
            <person name="Kono N."/>
            <person name="Nakamura H."/>
            <person name="Ohtoshi R."/>
            <person name="Tomita M."/>
            <person name="Numata K."/>
            <person name="Arakawa K."/>
        </authorList>
    </citation>
    <scope>NUCLEOTIDE SEQUENCE [LARGE SCALE GENOMIC DNA]</scope>
</reference>
<dbReference type="AlphaFoldDB" id="A0A4C1X9G9"/>
<gene>
    <name evidence="1" type="ORF">EVAR_30072_1</name>
</gene>
<comment type="caution">
    <text evidence="1">The sequence shown here is derived from an EMBL/GenBank/DDBJ whole genome shotgun (WGS) entry which is preliminary data.</text>
</comment>
<proteinExistence type="predicted"/>
<organism evidence="1 2">
    <name type="scientific">Eumeta variegata</name>
    <name type="common">Bagworm moth</name>
    <name type="synonym">Eumeta japonica</name>
    <dbReference type="NCBI Taxonomy" id="151549"/>
    <lineage>
        <taxon>Eukaryota</taxon>
        <taxon>Metazoa</taxon>
        <taxon>Ecdysozoa</taxon>
        <taxon>Arthropoda</taxon>
        <taxon>Hexapoda</taxon>
        <taxon>Insecta</taxon>
        <taxon>Pterygota</taxon>
        <taxon>Neoptera</taxon>
        <taxon>Endopterygota</taxon>
        <taxon>Lepidoptera</taxon>
        <taxon>Glossata</taxon>
        <taxon>Ditrysia</taxon>
        <taxon>Tineoidea</taxon>
        <taxon>Psychidae</taxon>
        <taxon>Oiketicinae</taxon>
        <taxon>Eumeta</taxon>
    </lineage>
</organism>
<keyword evidence="2" id="KW-1185">Reference proteome</keyword>
<evidence type="ECO:0000313" key="2">
    <source>
        <dbReference type="Proteomes" id="UP000299102"/>
    </source>
</evidence>
<sequence>MSYHYLRMLIQIDFPFNIRTGFASCDCLIKKKCTLFSQVELVDMHYGADGGDDCSPALLRHRQRALRDCHRTSKAGYFLATVPGSTPQRPARTWPFAQIAINIKVRDGGVASCPASSRRGYDPDGSVAMVRTIVSGIMPVPSPHRPRAHAVRERAVVAHVQSAGGGGTPAKGGTGYALARSFARGASTPSMHWRH</sequence>
<dbReference type="EMBL" id="BGZK01000771">
    <property type="protein sequence ID" value="GBP59803.1"/>
    <property type="molecule type" value="Genomic_DNA"/>
</dbReference>
<protein>
    <submittedName>
        <fullName evidence="1">Uncharacterized protein</fullName>
    </submittedName>
</protein>
<name>A0A4C1X9G9_EUMVA</name>
<accession>A0A4C1X9G9</accession>
<dbReference type="Proteomes" id="UP000299102">
    <property type="component" value="Unassembled WGS sequence"/>
</dbReference>